<dbReference type="OrthoDB" id="8041813at2759"/>
<organism evidence="2 3">
    <name type="scientific">Ceratitis capitata</name>
    <name type="common">Mediterranean fruit fly</name>
    <name type="synonym">Tephritis capitata</name>
    <dbReference type="NCBI Taxonomy" id="7213"/>
    <lineage>
        <taxon>Eukaryota</taxon>
        <taxon>Metazoa</taxon>
        <taxon>Ecdysozoa</taxon>
        <taxon>Arthropoda</taxon>
        <taxon>Hexapoda</taxon>
        <taxon>Insecta</taxon>
        <taxon>Pterygota</taxon>
        <taxon>Neoptera</taxon>
        <taxon>Endopterygota</taxon>
        <taxon>Diptera</taxon>
        <taxon>Brachycera</taxon>
        <taxon>Muscomorpha</taxon>
        <taxon>Tephritoidea</taxon>
        <taxon>Tephritidae</taxon>
        <taxon>Ceratitis</taxon>
        <taxon>Ceratitis</taxon>
    </lineage>
</organism>
<sequence>MCAAKLKEALNDCLINFDRRVLLTDLINEYHMTIEEVSQTLTTHLEKQEKEGTKYEKRYVVHGIVADEAGKEVFTIVKGETKLNEWLNKLKDAESSLYSVEITGGAKAPAENLKPVEWCAIQLENLEKRVSGGKKNDGDTVKTNATATAKAEIKIENKPSAANVFTKSKQSENKNSTSNTKDKGKDAGASISKTVAVESSKTSPIKKAPQKSVDSKKVSPKDKKQQQQPRVGRKISVVSLHRKEKMPQMLRVKPPVESFDKRRPKN</sequence>
<proteinExistence type="predicted"/>
<dbReference type="AlphaFoldDB" id="A0A811UQC4"/>
<comment type="caution">
    <text evidence="2">The sequence shown here is derived from an EMBL/GenBank/DDBJ whole genome shotgun (WGS) entry which is preliminary data.</text>
</comment>
<dbReference type="Proteomes" id="UP000606786">
    <property type="component" value="Unassembled WGS sequence"/>
</dbReference>
<name>A0A811UQC4_CERCA</name>
<dbReference type="EMBL" id="CAJHJT010000012">
    <property type="protein sequence ID" value="CAD6999213.1"/>
    <property type="molecule type" value="Genomic_DNA"/>
</dbReference>
<feature type="compositionally biased region" description="Basic and acidic residues" evidence="1">
    <location>
        <begin position="213"/>
        <end position="225"/>
    </location>
</feature>
<feature type="region of interest" description="Disordered" evidence="1">
    <location>
        <begin position="161"/>
        <end position="266"/>
    </location>
</feature>
<keyword evidence="3" id="KW-1185">Reference proteome</keyword>
<reference evidence="2" key="1">
    <citation type="submission" date="2020-11" db="EMBL/GenBank/DDBJ databases">
        <authorList>
            <person name="Whitehead M."/>
        </authorList>
    </citation>
    <scope>NUCLEOTIDE SEQUENCE</scope>
    <source>
        <strain evidence="2">EGII</strain>
    </source>
</reference>
<feature type="compositionally biased region" description="Polar residues" evidence="1">
    <location>
        <begin position="163"/>
        <end position="179"/>
    </location>
</feature>
<feature type="compositionally biased region" description="Polar residues" evidence="1">
    <location>
        <begin position="191"/>
        <end position="203"/>
    </location>
</feature>
<evidence type="ECO:0000313" key="3">
    <source>
        <dbReference type="Proteomes" id="UP000606786"/>
    </source>
</evidence>
<evidence type="ECO:0000256" key="1">
    <source>
        <dbReference type="SAM" id="MobiDB-lite"/>
    </source>
</evidence>
<evidence type="ECO:0000313" key="2">
    <source>
        <dbReference type="EMBL" id="CAD6999213.1"/>
    </source>
</evidence>
<gene>
    <name evidence="2" type="ORF">CCAP1982_LOCUS7747</name>
</gene>
<protein>
    <submittedName>
        <fullName evidence="2">(Mediterranean fruit fly) hypothetical protein</fullName>
    </submittedName>
</protein>
<accession>A0A811UQC4</accession>